<reference evidence="11" key="1">
    <citation type="submission" date="2019-03" db="EMBL/GenBank/DDBJ databases">
        <title>Long read genome sequence of the mycoparasitic Pythium oligandrum ATCC 38472 isolated from sugarbeet rhizosphere.</title>
        <authorList>
            <person name="Gaulin E."/>
        </authorList>
    </citation>
    <scope>NUCLEOTIDE SEQUENCE</scope>
    <source>
        <strain evidence="11">ATCC 38472_TT</strain>
    </source>
</reference>
<sequence>MAATALRCVRCDVTRGPHASETFAYCARASTHDPAASSTEVALRIGRQQRCWMRLRRDLEVSGVHAELVLKMADTADAPRVVIRDCKSTNGSKLNGEVLVSLQERVVAHQDLVLIGKSTIRVLFSCDCQKEEAPTQSIMSAVKEEIHVESTIQANVTEEVNALPDMSSVLGQANVVPQEREDSELIFETDSVKHVQSEERPKTSSSSISDCVVCGAQLDGWSVLEQQLHVNACLDGGSRTQTNPPSDSMRTNREKKPKKRKRAPSQQLTLKGQKADDETLAIAMALSKSLVDPAQQIGMDMALVSSELAEIDAQLKKLTKKRQTLVKKLEKLEKAKAKVLKPQIFAPDEAHALLDWQCALTVLFPVQRTASLERRATRRRRLVMRAWRKESVDHVSMWQRAWQTQNDKSDAELYRTQLLAMFPDEAEPEPPVPCDGLSALDTLQQFVSSNEYCDSECLTACTSRTLSPGDAVPDAVKRVFPTWYENLQFLKEQSVADLKDALDEMRRMRAERRENEVTRGHSEVDETSGTSLTQLDSHDEDVACSYFEKVMLSLIREKETLGLHADVVSIEHVDESEGNGTASLSTSVISIVDSSQEEAAKGSSNKGFVSVGQVEEGTGEMDELFTDLIRQQLKSPPIADSSTSIETPEDLQTPMNDTPIVEEASIDKPLAESAACGSVELEAQLLRALKANVHLYEAVLLLQPVELQQLHHYITIEMGIRCAKTVLLQFCDRHGITFKS</sequence>
<dbReference type="SMART" id="SM00240">
    <property type="entry name" value="FHA"/>
    <property type="match status" value="1"/>
</dbReference>
<dbReference type="Gene3D" id="6.10.280.220">
    <property type="match status" value="1"/>
</dbReference>
<organism evidence="11 12">
    <name type="scientific">Pythium oligandrum</name>
    <name type="common">Mycoparasitic fungus</name>
    <dbReference type="NCBI Taxonomy" id="41045"/>
    <lineage>
        <taxon>Eukaryota</taxon>
        <taxon>Sar</taxon>
        <taxon>Stramenopiles</taxon>
        <taxon>Oomycota</taxon>
        <taxon>Peronosporomycetes</taxon>
        <taxon>Pythiales</taxon>
        <taxon>Pythiaceae</taxon>
        <taxon>Pythium</taxon>
    </lineage>
</organism>
<dbReference type="PANTHER" id="PTHR21541:SF3">
    <property type="entry name" value="STRUCTURE-SPECIFIC ENDONUCLEASE SUBUNIT SLX4"/>
    <property type="match status" value="1"/>
</dbReference>
<accession>A0A8K1FCI3</accession>
<feature type="coiled-coil region" evidence="8">
    <location>
        <begin position="301"/>
        <end position="338"/>
    </location>
</feature>
<keyword evidence="3" id="KW-0227">DNA damage</keyword>
<dbReference type="SUPFAM" id="SSF49879">
    <property type="entry name" value="SMAD/FHA domain"/>
    <property type="match status" value="1"/>
</dbReference>
<feature type="region of interest" description="Disordered" evidence="9">
    <location>
        <begin position="234"/>
        <end position="274"/>
    </location>
</feature>
<dbReference type="GO" id="GO:0000712">
    <property type="term" value="P:resolution of meiotic recombination intermediates"/>
    <property type="evidence" value="ECO:0007669"/>
    <property type="project" value="TreeGrafter"/>
</dbReference>
<dbReference type="Pfam" id="PF09494">
    <property type="entry name" value="Slx4"/>
    <property type="match status" value="1"/>
</dbReference>
<evidence type="ECO:0000256" key="9">
    <source>
        <dbReference type="SAM" id="MobiDB-lite"/>
    </source>
</evidence>
<keyword evidence="8" id="KW-0175">Coiled coil</keyword>
<evidence type="ECO:0000256" key="2">
    <source>
        <dbReference type="ARBA" id="ARBA00006661"/>
    </source>
</evidence>
<keyword evidence="5" id="KW-0234">DNA repair</keyword>
<proteinExistence type="inferred from homology"/>
<keyword evidence="12" id="KW-1185">Reference proteome</keyword>
<dbReference type="PANTHER" id="PTHR21541">
    <property type="entry name" value="BTB POZ DOMAIN CONTAINING 12"/>
    <property type="match status" value="1"/>
</dbReference>
<evidence type="ECO:0000256" key="4">
    <source>
        <dbReference type="ARBA" id="ARBA00023172"/>
    </source>
</evidence>
<feature type="domain" description="FHA" evidence="10">
    <location>
        <begin position="43"/>
        <end position="99"/>
    </location>
</feature>
<dbReference type="Gene3D" id="2.60.200.20">
    <property type="match status" value="1"/>
</dbReference>
<dbReference type="InterPro" id="IPR008984">
    <property type="entry name" value="SMAD_FHA_dom_sf"/>
</dbReference>
<evidence type="ECO:0000256" key="8">
    <source>
        <dbReference type="SAM" id="Coils"/>
    </source>
</evidence>
<evidence type="ECO:0000256" key="1">
    <source>
        <dbReference type="ARBA" id="ARBA00004123"/>
    </source>
</evidence>
<dbReference type="EMBL" id="SPLM01000111">
    <property type="protein sequence ID" value="TMW58350.1"/>
    <property type="molecule type" value="Genomic_DNA"/>
</dbReference>
<evidence type="ECO:0000256" key="3">
    <source>
        <dbReference type="ARBA" id="ARBA00022763"/>
    </source>
</evidence>
<dbReference type="OrthoDB" id="687730at2759"/>
<dbReference type="InterPro" id="IPR018574">
    <property type="entry name" value="Structure-sp_endonuc_su_Slx4"/>
</dbReference>
<evidence type="ECO:0000259" key="10">
    <source>
        <dbReference type="PROSITE" id="PS50006"/>
    </source>
</evidence>
<dbReference type="GO" id="GO:0006260">
    <property type="term" value="P:DNA replication"/>
    <property type="evidence" value="ECO:0007669"/>
    <property type="project" value="InterPro"/>
</dbReference>
<keyword evidence="4" id="KW-0233">DNA recombination</keyword>
<evidence type="ECO:0000313" key="12">
    <source>
        <dbReference type="Proteomes" id="UP000794436"/>
    </source>
</evidence>
<feature type="compositionally biased region" description="Basic residues" evidence="9">
    <location>
        <begin position="253"/>
        <end position="263"/>
    </location>
</feature>
<dbReference type="InterPro" id="IPR000253">
    <property type="entry name" value="FHA_dom"/>
</dbReference>
<dbReference type="GO" id="GO:0033557">
    <property type="term" value="C:Slx1-Slx4 complex"/>
    <property type="evidence" value="ECO:0007669"/>
    <property type="project" value="InterPro"/>
</dbReference>
<evidence type="ECO:0000313" key="11">
    <source>
        <dbReference type="EMBL" id="TMW58350.1"/>
    </source>
</evidence>
<dbReference type="AlphaFoldDB" id="A0A8K1FCI3"/>
<dbReference type="CDD" id="cd00060">
    <property type="entry name" value="FHA"/>
    <property type="match status" value="1"/>
</dbReference>
<feature type="region of interest" description="Disordered" evidence="9">
    <location>
        <begin position="512"/>
        <end position="532"/>
    </location>
</feature>
<feature type="region of interest" description="Disordered" evidence="9">
    <location>
        <begin position="186"/>
        <end position="207"/>
    </location>
</feature>
<name>A0A8K1FCI3_PYTOL</name>
<feature type="compositionally biased region" description="Basic and acidic residues" evidence="9">
    <location>
        <begin position="190"/>
        <end position="202"/>
    </location>
</feature>
<comment type="caution">
    <text evidence="11">The sequence shown here is derived from an EMBL/GenBank/DDBJ whole genome shotgun (WGS) entry which is preliminary data.</text>
</comment>
<feature type="compositionally biased region" description="Polar residues" evidence="9">
    <location>
        <begin position="238"/>
        <end position="249"/>
    </location>
</feature>
<evidence type="ECO:0000256" key="5">
    <source>
        <dbReference type="ARBA" id="ARBA00023204"/>
    </source>
</evidence>
<dbReference type="Proteomes" id="UP000794436">
    <property type="component" value="Unassembled WGS sequence"/>
</dbReference>
<feature type="compositionally biased region" description="Basic and acidic residues" evidence="9">
    <location>
        <begin position="512"/>
        <end position="524"/>
    </location>
</feature>
<dbReference type="Pfam" id="PF00498">
    <property type="entry name" value="FHA"/>
    <property type="match status" value="1"/>
</dbReference>
<gene>
    <name evidence="11" type="ORF">Poli38472_009909</name>
</gene>
<dbReference type="PROSITE" id="PS50006">
    <property type="entry name" value="FHA_DOMAIN"/>
    <property type="match status" value="1"/>
</dbReference>
<dbReference type="GO" id="GO:0006281">
    <property type="term" value="P:DNA repair"/>
    <property type="evidence" value="ECO:0007669"/>
    <property type="project" value="UniProtKB-KW"/>
</dbReference>
<protein>
    <recommendedName>
        <fullName evidence="7">Structure-specific endonuclease subunit SLX4</fullName>
    </recommendedName>
</protein>
<comment type="similarity">
    <text evidence="2">Belongs to the SLX4 family.</text>
</comment>
<evidence type="ECO:0000256" key="6">
    <source>
        <dbReference type="ARBA" id="ARBA00023242"/>
    </source>
</evidence>
<comment type="subcellular location">
    <subcellularLocation>
        <location evidence="1">Nucleus</location>
    </subcellularLocation>
</comment>
<keyword evidence="6" id="KW-0539">Nucleus</keyword>
<evidence type="ECO:0000256" key="7">
    <source>
        <dbReference type="ARBA" id="ARBA00029496"/>
    </source>
</evidence>